<accession>A0A1D6M2K5</accession>
<reference evidence="1" key="1">
    <citation type="submission" date="2015-12" db="EMBL/GenBank/DDBJ databases">
        <title>Update maize B73 reference genome by single molecule sequencing technologies.</title>
        <authorList>
            <consortium name="Maize Genome Sequencing Project"/>
            <person name="Ware D."/>
        </authorList>
    </citation>
    <scope>NUCLEOTIDE SEQUENCE</scope>
    <source>
        <tissue evidence="1">Seedling</tissue>
    </source>
</reference>
<dbReference type="PANTHER" id="PTHR46238:SF11">
    <property type="entry name" value="AGAMOUS-LIKE MADS-BOX PROTEIN AGL16"/>
    <property type="match status" value="1"/>
</dbReference>
<evidence type="ECO:0000313" key="1">
    <source>
        <dbReference type="EMBL" id="AQK85416.1"/>
    </source>
</evidence>
<protein>
    <submittedName>
        <fullName evidence="1">Retrovirus-related Pol polyprotein LINE-1</fullName>
    </submittedName>
</protein>
<dbReference type="InParanoid" id="A0A1D6M2K5"/>
<dbReference type="OMA" id="EDNMRET"/>
<dbReference type="EMBL" id="CM000782">
    <property type="protein sequence ID" value="AQK85416.1"/>
    <property type="molecule type" value="Genomic_DNA"/>
</dbReference>
<name>A0A1D6M2K5_MAIZE</name>
<dbReference type="STRING" id="4577.A0A1D6M2K5"/>
<gene>
    <name evidence="1" type="ORF">ZEAMMB73_Zm00001d037980</name>
</gene>
<dbReference type="PANTHER" id="PTHR46238">
    <property type="entry name" value="REVERSE TRANSCRIPTASE DOMAIN-CONTAINING PROTEIN"/>
    <property type="match status" value="1"/>
</dbReference>
<dbReference type="AlphaFoldDB" id="A0A1D6M2K5"/>
<sequence length="356" mass="42395">MWRKMATCIRKIASEEFGLSQGNRREVKDTWWWNDDVQKAIKEKKDCYKRLHHDKCADNIEKYRIAKKSAERAVSRAWGQAYDDLYQRLDTKQGEKDIYRMAKIREMKTRDVNQVKCIKDEANQLFVKNEEIKNRWKEYFNKLFNGGNESSTIELDEPFDDNNMGFVRRIQEYEVKEALKRMKCHGYEDGDVSLDGQVVPKKDTFRYLGSMLQKEGDIDEDVSHRIKAGWLKWRQAAGVLCDPRVPHKLKGKFYRTAIRSAMLYGAECWPTKRRHVQQLSVAEMRMLRWICGHTRRDRVRNDDIRERVGVAPIEEKLMQHRLRWFGHIQRRPEEAPVHIGIIRRPKNVKRGRGRPT</sequence>
<organism evidence="1">
    <name type="scientific">Zea mays</name>
    <name type="common">Maize</name>
    <dbReference type="NCBI Taxonomy" id="4577"/>
    <lineage>
        <taxon>Eukaryota</taxon>
        <taxon>Viridiplantae</taxon>
        <taxon>Streptophyta</taxon>
        <taxon>Embryophyta</taxon>
        <taxon>Tracheophyta</taxon>
        <taxon>Spermatophyta</taxon>
        <taxon>Magnoliopsida</taxon>
        <taxon>Liliopsida</taxon>
        <taxon>Poales</taxon>
        <taxon>Poaceae</taxon>
        <taxon>PACMAD clade</taxon>
        <taxon>Panicoideae</taxon>
        <taxon>Andropogonodae</taxon>
        <taxon>Andropogoneae</taxon>
        <taxon>Tripsacinae</taxon>
        <taxon>Zea</taxon>
    </lineage>
</organism>
<proteinExistence type="predicted"/>